<evidence type="ECO:0000313" key="1">
    <source>
        <dbReference type="EMBL" id="SMD39080.1"/>
    </source>
</evidence>
<dbReference type="Proteomes" id="UP000192472">
    <property type="component" value="Unassembled WGS sequence"/>
</dbReference>
<proteinExistence type="predicted"/>
<evidence type="ECO:0008006" key="3">
    <source>
        <dbReference type="Google" id="ProtNLM"/>
    </source>
</evidence>
<dbReference type="EMBL" id="FWYF01000005">
    <property type="protein sequence ID" value="SMD39080.1"/>
    <property type="molecule type" value="Genomic_DNA"/>
</dbReference>
<evidence type="ECO:0000313" key="2">
    <source>
        <dbReference type="Proteomes" id="UP000192472"/>
    </source>
</evidence>
<name>A0A1W2GQY0_REIFA</name>
<sequence length="141" mass="15934">MGNFTLPTTAYEKMKIIHRILKFIQKESISSAQLDHAIGVGREDLQLEVANDGSVSTDVLEKICARYPQLNPIWLITGKGEMLIDDYHEVGKAIENVESQDGIYNVIAGKDIEIQLLKEHIEGLNELIRVKNKLIEEYKNA</sequence>
<dbReference type="AlphaFoldDB" id="A0A1W2GQY0"/>
<gene>
    <name evidence="1" type="ORF">SAMN04488029_4033</name>
</gene>
<dbReference type="InterPro" id="IPR010982">
    <property type="entry name" value="Lambda_DNA-bd_dom_sf"/>
</dbReference>
<reference evidence="1 2" key="1">
    <citation type="submission" date="2017-04" db="EMBL/GenBank/DDBJ databases">
        <authorList>
            <person name="Afonso C.L."/>
            <person name="Miller P.J."/>
            <person name="Scott M.A."/>
            <person name="Spackman E."/>
            <person name="Goraichik I."/>
            <person name="Dimitrov K.M."/>
            <person name="Suarez D.L."/>
            <person name="Swayne D.E."/>
        </authorList>
    </citation>
    <scope>NUCLEOTIDE SEQUENCE [LARGE SCALE GENOMIC DNA]</scope>
    <source>
        <strain evidence="1 2">DSM 26133</strain>
    </source>
</reference>
<dbReference type="Gene3D" id="1.10.260.40">
    <property type="entry name" value="lambda repressor-like DNA-binding domains"/>
    <property type="match status" value="1"/>
</dbReference>
<keyword evidence="2" id="KW-1185">Reference proteome</keyword>
<accession>A0A1W2GQY0</accession>
<dbReference type="GO" id="GO:0003677">
    <property type="term" value="F:DNA binding"/>
    <property type="evidence" value="ECO:0007669"/>
    <property type="project" value="InterPro"/>
</dbReference>
<organism evidence="1 2">
    <name type="scientific">Reichenbachiella faecimaris</name>
    <dbReference type="NCBI Taxonomy" id="692418"/>
    <lineage>
        <taxon>Bacteria</taxon>
        <taxon>Pseudomonadati</taxon>
        <taxon>Bacteroidota</taxon>
        <taxon>Cytophagia</taxon>
        <taxon>Cytophagales</taxon>
        <taxon>Reichenbachiellaceae</taxon>
        <taxon>Reichenbachiella</taxon>
    </lineage>
</organism>
<protein>
    <recommendedName>
        <fullName evidence="3">HTH cro/C1-type domain-containing protein</fullName>
    </recommendedName>
</protein>
<dbReference type="STRING" id="692418.SAMN04488029_4033"/>